<dbReference type="AlphaFoldDB" id="A0A371DMS8"/>
<protein>
    <submittedName>
        <fullName evidence="1">Uncharacterized protein</fullName>
    </submittedName>
</protein>
<dbReference type="Proteomes" id="UP000256964">
    <property type="component" value="Unassembled WGS sequence"/>
</dbReference>
<reference evidence="1 2" key="1">
    <citation type="journal article" date="2018" name="Biotechnol. Biofuels">
        <title>Integrative visual omics of the white-rot fungus Polyporus brumalis exposes the biotechnological potential of its oxidative enzymes for delignifying raw plant biomass.</title>
        <authorList>
            <person name="Miyauchi S."/>
            <person name="Rancon A."/>
            <person name="Drula E."/>
            <person name="Hage H."/>
            <person name="Chaduli D."/>
            <person name="Favel A."/>
            <person name="Grisel S."/>
            <person name="Henrissat B."/>
            <person name="Herpoel-Gimbert I."/>
            <person name="Ruiz-Duenas F.J."/>
            <person name="Chevret D."/>
            <person name="Hainaut M."/>
            <person name="Lin J."/>
            <person name="Wang M."/>
            <person name="Pangilinan J."/>
            <person name="Lipzen A."/>
            <person name="Lesage-Meessen L."/>
            <person name="Navarro D."/>
            <person name="Riley R."/>
            <person name="Grigoriev I.V."/>
            <person name="Zhou S."/>
            <person name="Raouche S."/>
            <person name="Rosso M.N."/>
        </authorList>
    </citation>
    <scope>NUCLEOTIDE SEQUENCE [LARGE SCALE GENOMIC DNA]</scope>
    <source>
        <strain evidence="1 2">BRFM 1820</strain>
    </source>
</reference>
<keyword evidence="2" id="KW-1185">Reference proteome</keyword>
<evidence type="ECO:0000313" key="2">
    <source>
        <dbReference type="Proteomes" id="UP000256964"/>
    </source>
</evidence>
<name>A0A371DMS8_9APHY</name>
<dbReference type="EMBL" id="KZ857386">
    <property type="protein sequence ID" value="RDX53845.1"/>
    <property type="molecule type" value="Genomic_DNA"/>
</dbReference>
<gene>
    <name evidence="1" type="ORF">OH76DRAFT_1157514</name>
</gene>
<accession>A0A371DMS8</accession>
<proteinExistence type="predicted"/>
<organism evidence="1 2">
    <name type="scientific">Lentinus brumalis</name>
    <dbReference type="NCBI Taxonomy" id="2498619"/>
    <lineage>
        <taxon>Eukaryota</taxon>
        <taxon>Fungi</taxon>
        <taxon>Dikarya</taxon>
        <taxon>Basidiomycota</taxon>
        <taxon>Agaricomycotina</taxon>
        <taxon>Agaricomycetes</taxon>
        <taxon>Polyporales</taxon>
        <taxon>Polyporaceae</taxon>
        <taxon>Lentinus</taxon>
    </lineage>
</organism>
<sequence>MQCGVLCAREWTCSLHNHPEDRRRACSACSFEPLVTAVHARVGLGQPGHDAVGVPFHSVGVSHGDPVPAPICQHSALLGARTNGGDCSCARCVFCRRRHLKSSTGCRGRRARLPVQLETLISTSRAPRRILVLGLEDPYVSVRAASVTDGACHPALTPWLYTYAMSE</sequence>
<evidence type="ECO:0000313" key="1">
    <source>
        <dbReference type="EMBL" id="RDX53845.1"/>
    </source>
</evidence>